<dbReference type="EC" id="2.7.2.1" evidence="9"/>
<protein>
    <recommendedName>
        <fullName evidence="9">Acetate kinase</fullName>
        <ecNumber evidence="9">2.7.2.1</ecNumber>
    </recommendedName>
    <alternativeName>
        <fullName evidence="9">Acetokinase</fullName>
    </alternativeName>
</protein>
<comment type="similarity">
    <text evidence="1 9 10">Belongs to the acetokinase family.</text>
</comment>
<proteinExistence type="inferred from homology"/>
<comment type="pathway">
    <text evidence="9">Metabolic intermediate biosynthesis; acetyl-CoA biosynthesis; acetyl-CoA from acetate: step 1/2.</text>
</comment>
<dbReference type="NCBIfam" id="TIGR00016">
    <property type="entry name" value="ackA"/>
    <property type="match status" value="1"/>
</dbReference>
<evidence type="ECO:0000256" key="4">
    <source>
        <dbReference type="ARBA" id="ARBA00022723"/>
    </source>
</evidence>
<comment type="caution">
    <text evidence="11">The sequence shown here is derived from an EMBL/GenBank/DDBJ whole genome shotgun (WGS) entry which is preliminary data.</text>
</comment>
<dbReference type="Proteomes" id="UP001230253">
    <property type="component" value="Unassembled WGS sequence"/>
</dbReference>
<evidence type="ECO:0000256" key="1">
    <source>
        <dbReference type="ARBA" id="ARBA00008748"/>
    </source>
</evidence>
<keyword evidence="7 9" id="KW-0067">ATP-binding</keyword>
<dbReference type="Gene3D" id="3.30.420.40">
    <property type="match status" value="2"/>
</dbReference>
<dbReference type="PRINTS" id="PR00471">
    <property type="entry name" value="ACETATEKNASE"/>
</dbReference>
<gene>
    <name evidence="9" type="primary">ackA</name>
    <name evidence="11" type="ORF">J2R99_002289</name>
</gene>
<evidence type="ECO:0000256" key="5">
    <source>
        <dbReference type="ARBA" id="ARBA00022741"/>
    </source>
</evidence>
<dbReference type="PROSITE" id="PS01075">
    <property type="entry name" value="ACETATE_KINASE_1"/>
    <property type="match status" value="1"/>
</dbReference>
<comment type="cofactor">
    <cofactor evidence="9">
        <name>Mg(2+)</name>
        <dbReference type="ChEBI" id="CHEBI:18420"/>
    </cofactor>
    <cofactor evidence="9">
        <name>Mn(2+)</name>
        <dbReference type="ChEBI" id="CHEBI:29035"/>
    </cofactor>
    <text evidence="9">Mg(2+). Can also accept Mn(2+).</text>
</comment>
<dbReference type="HAMAP" id="MF_00020">
    <property type="entry name" value="Acetate_kinase"/>
    <property type="match status" value="1"/>
</dbReference>
<keyword evidence="3 9" id="KW-0808">Transferase</keyword>
<feature type="binding site" evidence="9">
    <location>
        <position position="15"/>
    </location>
    <ligand>
        <name>Mg(2+)</name>
        <dbReference type="ChEBI" id="CHEBI:18420"/>
    </ligand>
</feature>
<evidence type="ECO:0000256" key="3">
    <source>
        <dbReference type="ARBA" id="ARBA00022679"/>
    </source>
</evidence>
<dbReference type="InterPro" id="IPR043129">
    <property type="entry name" value="ATPase_NBD"/>
</dbReference>
<evidence type="ECO:0000256" key="7">
    <source>
        <dbReference type="ARBA" id="ARBA00022840"/>
    </source>
</evidence>
<feature type="binding site" evidence="9">
    <location>
        <position position="386"/>
    </location>
    <ligand>
        <name>Mg(2+)</name>
        <dbReference type="ChEBI" id="CHEBI:18420"/>
    </ligand>
</feature>
<feature type="binding site" evidence="9">
    <location>
        <begin position="291"/>
        <end position="293"/>
    </location>
    <ligand>
        <name>ATP</name>
        <dbReference type="ChEBI" id="CHEBI:30616"/>
    </ligand>
</feature>
<feature type="binding site" evidence="9">
    <location>
        <begin position="336"/>
        <end position="340"/>
    </location>
    <ligand>
        <name>ATP</name>
        <dbReference type="ChEBI" id="CHEBI:30616"/>
    </ligand>
</feature>
<keyword evidence="8 9" id="KW-0460">Magnesium</keyword>
<keyword evidence="2 9" id="KW-0963">Cytoplasm</keyword>
<evidence type="ECO:0000256" key="6">
    <source>
        <dbReference type="ARBA" id="ARBA00022777"/>
    </source>
</evidence>
<comment type="function">
    <text evidence="9">Catalyzes the formation of acetyl phosphate from acetate and ATP. Can also catalyze the reverse reaction.</text>
</comment>
<name>A0ABU0C9V9_9BRAD</name>
<dbReference type="InterPro" id="IPR023865">
    <property type="entry name" value="Aliphatic_acid_kinase_CS"/>
</dbReference>
<evidence type="ECO:0000313" key="12">
    <source>
        <dbReference type="Proteomes" id="UP001230253"/>
    </source>
</evidence>
<organism evidence="11 12">
    <name type="scientific">Rhodopseudomonas julia</name>
    <dbReference type="NCBI Taxonomy" id="200617"/>
    <lineage>
        <taxon>Bacteria</taxon>
        <taxon>Pseudomonadati</taxon>
        <taxon>Pseudomonadota</taxon>
        <taxon>Alphaproteobacteria</taxon>
        <taxon>Hyphomicrobiales</taxon>
        <taxon>Nitrobacteraceae</taxon>
        <taxon>Rhodopseudomonas</taxon>
    </lineage>
</organism>
<dbReference type="EMBL" id="JAUSUK010000002">
    <property type="protein sequence ID" value="MDQ0326420.1"/>
    <property type="molecule type" value="Genomic_DNA"/>
</dbReference>
<keyword evidence="5 9" id="KW-0547">Nucleotide-binding</keyword>
<comment type="subunit">
    <text evidence="9">Homodimer.</text>
</comment>
<dbReference type="InterPro" id="IPR000890">
    <property type="entry name" value="Aliphatic_acid_kin_short-chain"/>
</dbReference>
<feature type="binding site" evidence="9">
    <location>
        <position position="22"/>
    </location>
    <ligand>
        <name>ATP</name>
        <dbReference type="ChEBI" id="CHEBI:30616"/>
    </ligand>
</feature>
<feature type="binding site" evidence="9">
    <location>
        <position position="101"/>
    </location>
    <ligand>
        <name>substrate</name>
    </ligand>
</feature>
<keyword evidence="6 9" id="KW-0418">Kinase</keyword>
<dbReference type="InterPro" id="IPR004372">
    <property type="entry name" value="Ac/propionate_kinase"/>
</dbReference>
<dbReference type="PROSITE" id="PS01076">
    <property type="entry name" value="ACETATE_KINASE_2"/>
    <property type="match status" value="1"/>
</dbReference>
<keyword evidence="4 9" id="KW-0479">Metal-binding</keyword>
<evidence type="ECO:0000256" key="2">
    <source>
        <dbReference type="ARBA" id="ARBA00022490"/>
    </source>
</evidence>
<feature type="site" description="Transition state stabilizer" evidence="9">
    <location>
        <position position="249"/>
    </location>
</feature>
<evidence type="ECO:0000256" key="8">
    <source>
        <dbReference type="ARBA" id="ARBA00022842"/>
    </source>
</evidence>
<feature type="active site" description="Proton donor/acceptor" evidence="9">
    <location>
        <position position="158"/>
    </location>
</feature>
<feature type="binding site" evidence="9">
    <location>
        <begin position="216"/>
        <end position="220"/>
    </location>
    <ligand>
        <name>ATP</name>
        <dbReference type="ChEBI" id="CHEBI:30616"/>
    </ligand>
</feature>
<dbReference type="GO" id="GO:0008776">
    <property type="term" value="F:acetate kinase activity"/>
    <property type="evidence" value="ECO:0007669"/>
    <property type="project" value="UniProtKB-EC"/>
</dbReference>
<dbReference type="RefSeq" id="WP_307154602.1">
    <property type="nucleotide sequence ID" value="NZ_JAUSUK010000002.1"/>
</dbReference>
<dbReference type="PANTHER" id="PTHR21060">
    <property type="entry name" value="ACETATE KINASE"/>
    <property type="match status" value="1"/>
</dbReference>
<reference evidence="11 12" key="1">
    <citation type="submission" date="2023-07" db="EMBL/GenBank/DDBJ databases">
        <title>Genomic Encyclopedia of Type Strains, Phase IV (KMG-IV): sequencing the most valuable type-strain genomes for metagenomic binning, comparative biology and taxonomic classification.</title>
        <authorList>
            <person name="Goeker M."/>
        </authorList>
    </citation>
    <scope>NUCLEOTIDE SEQUENCE [LARGE SCALE GENOMIC DNA]</scope>
    <source>
        <strain evidence="11 12">DSM 11549</strain>
    </source>
</reference>
<evidence type="ECO:0000256" key="10">
    <source>
        <dbReference type="RuleBase" id="RU003835"/>
    </source>
</evidence>
<feature type="site" description="Transition state stabilizer" evidence="9">
    <location>
        <position position="189"/>
    </location>
</feature>
<dbReference type="Pfam" id="PF00871">
    <property type="entry name" value="Acetate_kinase"/>
    <property type="match status" value="1"/>
</dbReference>
<dbReference type="PANTHER" id="PTHR21060:SF21">
    <property type="entry name" value="ACETATE KINASE"/>
    <property type="match status" value="1"/>
</dbReference>
<comment type="subcellular location">
    <subcellularLocation>
        <location evidence="9">Cytoplasm</location>
    </subcellularLocation>
</comment>
<sequence length="404" mass="43301">MSSEMSREGALLVLNSGSSSIKFTVFQVGREGENISPVFSGQVTGIGTAAEFSVKDVSGASLARESWAERDTGDVAPLLRDLIAWIRARLPDLPLLAAGHRVVHGGAGFHHPVRVTNRVLDELESLVPLAPLHQPQNVSAIRVLAESFDGLPQIACFDTAFHHSQPFMAKTYGLPRRLSEKGVQRYGFHGLSYEYISGKLRETLPEVAEGRVVVAHLGNGSSLCALKDGRSIDTTMGFSALEGVPMGTRSGSLDPGILIYLMREMGMDADTLEHLLYQESGLLGVSGISNDMRVLLESDRPEAKEAVDLFCYRVAKEIGALCCALGGLDALVFTAGIGEHSAPVRARICDYLAFLGISIDAAANESGETLISAPATLPVAIIPTNEEFMIARHAVDLMNFRNAA</sequence>
<evidence type="ECO:0000256" key="9">
    <source>
        <dbReference type="HAMAP-Rule" id="MF_00020"/>
    </source>
</evidence>
<dbReference type="PIRSF" id="PIRSF000722">
    <property type="entry name" value="Acetate_prop_kin"/>
    <property type="match status" value="1"/>
</dbReference>
<accession>A0ABU0C9V9</accession>
<dbReference type="SUPFAM" id="SSF53067">
    <property type="entry name" value="Actin-like ATPase domain"/>
    <property type="match status" value="2"/>
</dbReference>
<evidence type="ECO:0000313" key="11">
    <source>
        <dbReference type="EMBL" id="MDQ0326420.1"/>
    </source>
</evidence>
<comment type="catalytic activity">
    <reaction evidence="9">
        <text>acetate + ATP = acetyl phosphate + ADP</text>
        <dbReference type="Rhea" id="RHEA:11352"/>
        <dbReference type="ChEBI" id="CHEBI:22191"/>
        <dbReference type="ChEBI" id="CHEBI:30089"/>
        <dbReference type="ChEBI" id="CHEBI:30616"/>
        <dbReference type="ChEBI" id="CHEBI:456216"/>
        <dbReference type="EC" id="2.7.2.1"/>
    </reaction>
</comment>
<keyword evidence="12" id="KW-1185">Reference proteome</keyword>